<organism evidence="6">
    <name type="scientific">Rhizochromulina marina</name>
    <dbReference type="NCBI Taxonomy" id="1034831"/>
    <lineage>
        <taxon>Eukaryota</taxon>
        <taxon>Sar</taxon>
        <taxon>Stramenopiles</taxon>
        <taxon>Ochrophyta</taxon>
        <taxon>Dictyochophyceae</taxon>
        <taxon>Rhizochromulinales</taxon>
        <taxon>Rhizochromulina</taxon>
    </lineage>
</organism>
<dbReference type="InterPro" id="IPR001680">
    <property type="entry name" value="WD40_rpt"/>
</dbReference>
<feature type="region of interest" description="Disordered" evidence="5">
    <location>
        <begin position="62"/>
        <end position="126"/>
    </location>
</feature>
<evidence type="ECO:0000256" key="2">
    <source>
        <dbReference type="ARBA" id="ARBA00022737"/>
    </source>
</evidence>
<feature type="coiled-coil region" evidence="4">
    <location>
        <begin position="6"/>
        <end position="33"/>
    </location>
</feature>
<keyword evidence="2" id="KW-0677">Repeat</keyword>
<keyword evidence="4" id="KW-0175">Coiled coil</keyword>
<evidence type="ECO:0000256" key="1">
    <source>
        <dbReference type="ARBA" id="ARBA00022574"/>
    </source>
</evidence>
<evidence type="ECO:0000256" key="5">
    <source>
        <dbReference type="SAM" id="MobiDB-lite"/>
    </source>
</evidence>
<dbReference type="SUPFAM" id="SSF81383">
    <property type="entry name" value="F-box domain"/>
    <property type="match status" value="1"/>
</dbReference>
<dbReference type="SUPFAM" id="SSF50978">
    <property type="entry name" value="WD40 repeat-like"/>
    <property type="match status" value="1"/>
</dbReference>
<dbReference type="GO" id="GO:1990234">
    <property type="term" value="C:transferase complex"/>
    <property type="evidence" value="ECO:0007669"/>
    <property type="project" value="UniProtKB-ARBA"/>
</dbReference>
<proteinExistence type="predicted"/>
<evidence type="ECO:0000313" key="6">
    <source>
        <dbReference type="EMBL" id="CAD9665761.1"/>
    </source>
</evidence>
<dbReference type="PANTHER" id="PTHR22847:SF637">
    <property type="entry name" value="WD REPEAT DOMAIN 5B"/>
    <property type="match status" value="1"/>
</dbReference>
<protein>
    <recommendedName>
        <fullName evidence="7">F-box domain-containing protein</fullName>
    </recommendedName>
</protein>
<dbReference type="InterPro" id="IPR015943">
    <property type="entry name" value="WD40/YVTN_repeat-like_dom_sf"/>
</dbReference>
<dbReference type="PROSITE" id="PS50294">
    <property type="entry name" value="WD_REPEATS_REGION"/>
    <property type="match status" value="4"/>
</dbReference>
<dbReference type="InterPro" id="IPR036047">
    <property type="entry name" value="F-box-like_dom_sf"/>
</dbReference>
<keyword evidence="1 3" id="KW-0853">WD repeat</keyword>
<evidence type="ECO:0008006" key="7">
    <source>
        <dbReference type="Google" id="ProtNLM"/>
    </source>
</evidence>
<feature type="repeat" description="WD" evidence="3">
    <location>
        <begin position="358"/>
        <end position="390"/>
    </location>
</feature>
<name>A0A7S2RB69_9STRA</name>
<dbReference type="PROSITE" id="PS50082">
    <property type="entry name" value="WD_REPEATS_2"/>
    <property type="match status" value="5"/>
</dbReference>
<feature type="repeat" description="WD" evidence="3">
    <location>
        <begin position="484"/>
        <end position="518"/>
    </location>
</feature>
<reference evidence="6" key="1">
    <citation type="submission" date="2021-01" db="EMBL/GenBank/DDBJ databases">
        <authorList>
            <person name="Corre E."/>
            <person name="Pelletier E."/>
            <person name="Niang G."/>
            <person name="Scheremetjew M."/>
            <person name="Finn R."/>
            <person name="Kale V."/>
            <person name="Holt S."/>
            <person name="Cochrane G."/>
            <person name="Meng A."/>
            <person name="Brown T."/>
            <person name="Cohen L."/>
        </authorList>
    </citation>
    <scope>NUCLEOTIDE SEQUENCE</scope>
    <source>
        <strain evidence="6">CCMP1243</strain>
    </source>
</reference>
<feature type="compositionally biased region" description="Basic and acidic residues" evidence="5">
    <location>
        <begin position="62"/>
        <end position="91"/>
    </location>
</feature>
<dbReference type="Pfam" id="PF00400">
    <property type="entry name" value="WD40"/>
    <property type="match status" value="6"/>
</dbReference>
<dbReference type="PANTHER" id="PTHR22847">
    <property type="entry name" value="WD40 REPEAT PROTEIN"/>
    <property type="match status" value="1"/>
</dbReference>
<dbReference type="InterPro" id="IPR019775">
    <property type="entry name" value="WD40_repeat_CS"/>
</dbReference>
<feature type="repeat" description="WD" evidence="3">
    <location>
        <begin position="444"/>
        <end position="474"/>
    </location>
</feature>
<dbReference type="PROSITE" id="PS00678">
    <property type="entry name" value="WD_REPEATS_1"/>
    <property type="match status" value="2"/>
</dbReference>
<dbReference type="EMBL" id="HBHJ01004040">
    <property type="protein sequence ID" value="CAD9665761.1"/>
    <property type="molecule type" value="Transcribed_RNA"/>
</dbReference>
<feature type="repeat" description="WD" evidence="3">
    <location>
        <begin position="223"/>
        <end position="254"/>
    </location>
</feature>
<gene>
    <name evidence="6" type="ORF">RMAR1173_LOCUS2602</name>
</gene>
<dbReference type="PRINTS" id="PR00320">
    <property type="entry name" value="GPROTEINBRPT"/>
</dbReference>
<dbReference type="InterPro" id="IPR020472">
    <property type="entry name" value="WD40_PAC1"/>
</dbReference>
<evidence type="ECO:0000256" key="4">
    <source>
        <dbReference type="SAM" id="Coils"/>
    </source>
</evidence>
<dbReference type="SMART" id="SM00320">
    <property type="entry name" value="WD40"/>
    <property type="match status" value="7"/>
</dbReference>
<dbReference type="CDD" id="cd00200">
    <property type="entry name" value="WD40"/>
    <property type="match status" value="1"/>
</dbReference>
<accession>A0A7S2RB69</accession>
<dbReference type="Gene3D" id="2.130.10.10">
    <property type="entry name" value="YVTN repeat-like/Quinoprotein amine dehydrogenase"/>
    <property type="match status" value="3"/>
</dbReference>
<dbReference type="AlphaFoldDB" id="A0A7S2RB69"/>
<dbReference type="GO" id="GO:0005634">
    <property type="term" value="C:nucleus"/>
    <property type="evidence" value="ECO:0007669"/>
    <property type="project" value="TreeGrafter"/>
</dbReference>
<evidence type="ECO:0000256" key="3">
    <source>
        <dbReference type="PROSITE-ProRule" id="PRU00221"/>
    </source>
</evidence>
<dbReference type="InterPro" id="IPR036322">
    <property type="entry name" value="WD40_repeat_dom_sf"/>
</dbReference>
<dbReference type="Gene3D" id="1.20.1280.50">
    <property type="match status" value="1"/>
</dbReference>
<feature type="repeat" description="WD" evidence="3">
    <location>
        <begin position="316"/>
        <end position="357"/>
    </location>
</feature>
<sequence length="565" mass="61571">MAGVGSEGAQVELDKLRWENKELRSEVDVLRHVMMVVQEDLHVKEEQFDFLYASLKAAREHSERERQAREQHGAEGVDQKGRRKETCKPRFADPPGCPGAGGIQRNSHSHGEPSQSGQRAVEHAARTAAPLTAKAFPWLTSLHEDIACRILSHGNAGDLGAIASTCACLCRAAGKDEIWGDLYNRHYGTPRHPSAVGGWKRRFASHFCTERNWRKGLAEVMTLRGHSGTVTSLAFDSRHIVSASDDGSMVLWEVARQPRSAGTDLRPPPALALAQLAQGGSIACSPGVYGAGNGAELHRRSNGYNPCHQAEKLMSFHGHGGPVWCLSVDFEGRRLVSGSYDQTVKCWDLRTGSCTRTLRGHSAWVSCVSLHRTRNTIVSGSWDATIKIWDGAQGLARRSLHCGMGNALYCLDWNSETSSVVAVGCRHRQVQLWDIESGVNVMNCHGHLKEVGAVQTRDNLIFSGSGDATVKVWDRGSGGCQVTLRGHAATVMSVQCRSDLRTVLSGSYDKTTKVWDLRYPEVPLHTFRGHTGAVFVVQEGPAHLLTGSADGTIIVHDFSGKDGLP</sequence>